<evidence type="ECO:0000256" key="5">
    <source>
        <dbReference type="ARBA" id="ARBA00022725"/>
    </source>
</evidence>
<feature type="transmembrane region" description="Helical" evidence="10">
    <location>
        <begin position="186"/>
        <end position="212"/>
    </location>
</feature>
<dbReference type="GO" id="GO:0004984">
    <property type="term" value="F:olfactory receptor activity"/>
    <property type="evidence" value="ECO:0007669"/>
    <property type="project" value="InterPro"/>
</dbReference>
<evidence type="ECO:0000313" key="11">
    <source>
        <dbReference type="EMBL" id="KAF7998197.1"/>
    </source>
</evidence>
<dbReference type="PANTHER" id="PTHR21137">
    <property type="entry name" value="ODORANT RECEPTOR"/>
    <property type="match status" value="1"/>
</dbReference>
<keyword evidence="2" id="KW-1003">Cell membrane</keyword>
<keyword evidence="7 10" id="KW-0472">Membrane</keyword>
<dbReference type="GO" id="GO:0005549">
    <property type="term" value="F:odorant binding"/>
    <property type="evidence" value="ECO:0007669"/>
    <property type="project" value="InterPro"/>
</dbReference>
<evidence type="ECO:0000256" key="2">
    <source>
        <dbReference type="ARBA" id="ARBA00022475"/>
    </source>
</evidence>
<feature type="transmembrane region" description="Helical" evidence="10">
    <location>
        <begin position="270"/>
        <end position="287"/>
    </location>
</feature>
<evidence type="ECO:0000256" key="7">
    <source>
        <dbReference type="ARBA" id="ARBA00023136"/>
    </source>
</evidence>
<keyword evidence="5 10" id="KW-0552">Olfaction</keyword>
<evidence type="ECO:0000256" key="6">
    <source>
        <dbReference type="ARBA" id="ARBA00022989"/>
    </source>
</evidence>
<comment type="similarity">
    <text evidence="10">Belongs to the insect chemoreceptor superfamily. Heteromeric odorant receptor channel (TC 1.A.69) family.</text>
</comment>
<evidence type="ECO:0000256" key="4">
    <source>
        <dbReference type="ARBA" id="ARBA00022692"/>
    </source>
</evidence>
<keyword evidence="9 10" id="KW-0807">Transducer</keyword>
<name>A0A834Y7P2_APHGI</name>
<feature type="transmembrane region" description="Helical" evidence="10">
    <location>
        <begin position="43"/>
        <end position="65"/>
    </location>
</feature>
<comment type="subcellular location">
    <subcellularLocation>
        <location evidence="1 10">Cell membrane</location>
        <topology evidence="1 10">Multi-pass membrane protein</topology>
    </subcellularLocation>
</comment>
<proteinExistence type="inferred from homology"/>
<dbReference type="Pfam" id="PF02949">
    <property type="entry name" value="7tm_6"/>
    <property type="match status" value="1"/>
</dbReference>
<reference evidence="11 12" key="1">
    <citation type="submission" date="2020-08" db="EMBL/GenBank/DDBJ databases">
        <title>Aphidius gifuensis genome sequencing and assembly.</title>
        <authorList>
            <person name="Du Z."/>
        </authorList>
    </citation>
    <scope>NUCLEOTIDE SEQUENCE [LARGE SCALE GENOMIC DNA]</scope>
    <source>
        <strain evidence="11">YNYX2018</strain>
        <tissue evidence="11">Adults</tissue>
    </source>
</reference>
<dbReference type="GO" id="GO:0005886">
    <property type="term" value="C:plasma membrane"/>
    <property type="evidence" value="ECO:0007669"/>
    <property type="project" value="UniProtKB-SubCell"/>
</dbReference>
<evidence type="ECO:0000256" key="9">
    <source>
        <dbReference type="ARBA" id="ARBA00023224"/>
    </source>
</evidence>
<evidence type="ECO:0000256" key="3">
    <source>
        <dbReference type="ARBA" id="ARBA00022606"/>
    </source>
</evidence>
<dbReference type="EMBL" id="JACMRX010000001">
    <property type="protein sequence ID" value="KAF7998197.1"/>
    <property type="molecule type" value="Genomic_DNA"/>
</dbReference>
<keyword evidence="4 10" id="KW-0812">Transmembrane</keyword>
<keyword evidence="12" id="KW-1185">Reference proteome</keyword>
<feature type="transmembrane region" description="Helical" evidence="10">
    <location>
        <begin position="299"/>
        <end position="324"/>
    </location>
</feature>
<keyword evidence="6 10" id="KW-1133">Transmembrane helix</keyword>
<organism evidence="11 12">
    <name type="scientific">Aphidius gifuensis</name>
    <name type="common">Parasitoid wasp</name>
    <dbReference type="NCBI Taxonomy" id="684658"/>
    <lineage>
        <taxon>Eukaryota</taxon>
        <taxon>Metazoa</taxon>
        <taxon>Ecdysozoa</taxon>
        <taxon>Arthropoda</taxon>
        <taxon>Hexapoda</taxon>
        <taxon>Insecta</taxon>
        <taxon>Pterygota</taxon>
        <taxon>Neoptera</taxon>
        <taxon>Endopterygota</taxon>
        <taxon>Hymenoptera</taxon>
        <taxon>Apocrita</taxon>
        <taxon>Ichneumonoidea</taxon>
        <taxon>Braconidae</taxon>
        <taxon>Aphidiinae</taxon>
        <taxon>Aphidius</taxon>
    </lineage>
</organism>
<dbReference type="GO" id="GO:0007165">
    <property type="term" value="P:signal transduction"/>
    <property type="evidence" value="ECO:0007669"/>
    <property type="project" value="UniProtKB-KW"/>
</dbReference>
<dbReference type="PANTHER" id="PTHR21137:SF35">
    <property type="entry name" value="ODORANT RECEPTOR 19A-RELATED"/>
    <property type="match status" value="1"/>
</dbReference>
<gene>
    <name evidence="11" type="ORF">HCN44_009595</name>
</gene>
<protein>
    <recommendedName>
        <fullName evidence="10">Odorant receptor</fullName>
    </recommendedName>
</protein>
<keyword evidence="8 10" id="KW-0675">Receptor</keyword>
<dbReference type="AlphaFoldDB" id="A0A834Y7P2"/>
<comment type="caution">
    <text evidence="10">Lacks conserved residue(s) required for the propagation of feature annotation.</text>
</comment>
<comment type="caution">
    <text evidence="11">The sequence shown here is derived from an EMBL/GenBank/DDBJ whole genome shotgun (WGS) entry which is preliminary data.</text>
</comment>
<evidence type="ECO:0000256" key="8">
    <source>
        <dbReference type="ARBA" id="ARBA00023170"/>
    </source>
</evidence>
<accession>A0A834Y7P2</accession>
<feature type="transmembrane region" description="Helical" evidence="10">
    <location>
        <begin position="371"/>
        <end position="390"/>
    </location>
</feature>
<dbReference type="InterPro" id="IPR004117">
    <property type="entry name" value="7tm6_olfct_rcpt"/>
</dbReference>
<evidence type="ECO:0000256" key="1">
    <source>
        <dbReference type="ARBA" id="ARBA00004651"/>
    </source>
</evidence>
<evidence type="ECO:0000256" key="10">
    <source>
        <dbReference type="RuleBase" id="RU351113"/>
    </source>
</evidence>
<dbReference type="Proteomes" id="UP000639338">
    <property type="component" value="Unassembled WGS sequence"/>
</dbReference>
<keyword evidence="3 10" id="KW-0716">Sensory transduction</keyword>
<sequence>MTWSDKEQKIFKKVSDVIPRVKWQLKLAGIWPFEKTLSSNIKFIIIVLFHATHLILAYGDLIMVFSNIEKAVENFSSTGIQTISFFRIITLKLNKKLHNLIATTIDDISENNYKDYHEKRLFIKYHNFSYKYLKIGSWFASGSTFCWYIKEIPGYIILRLNNETAILPPPFRILILFDTTPINRILIVYLCEIPIMFFSHSLILTTIVYSSIVSNICTQLSLLSNRMKINLSDKNESKLTLKREHFFKRHIDKHCQLLSMVQETNNVYDIQLFFELAVLTILLALLIHSESENINKADYTGVFFIGTFIFVLLMLIFITCYLGQCLHDEVDNLRNTYYYCLSYELTIQDKKKLLICMAIVDKPLHITAGGFYIYSLNSFLMIIKSSMAYVSMLRQMN</sequence>
<evidence type="ECO:0000313" key="12">
    <source>
        <dbReference type="Proteomes" id="UP000639338"/>
    </source>
</evidence>
<dbReference type="OrthoDB" id="8185860at2759"/>